<gene>
    <name evidence="4" type="ORF">N865_16525</name>
</gene>
<evidence type="ECO:0000313" key="5">
    <source>
        <dbReference type="Proteomes" id="UP000019489"/>
    </source>
</evidence>
<keyword evidence="2" id="KW-0812">Transmembrane</keyword>
<dbReference type="AlphaFoldDB" id="W9G2E8"/>
<keyword evidence="2" id="KW-0472">Membrane</keyword>
<dbReference type="InterPro" id="IPR025637">
    <property type="entry name" value="DUF4333"/>
</dbReference>
<dbReference type="EMBL" id="AWSA01000048">
    <property type="protein sequence ID" value="EWT00296.1"/>
    <property type="molecule type" value="Genomic_DNA"/>
</dbReference>
<evidence type="ECO:0000256" key="2">
    <source>
        <dbReference type="SAM" id="Phobius"/>
    </source>
</evidence>
<name>W9G2E8_9MICO</name>
<dbReference type="eggNOG" id="ENOG502ZJSE">
    <property type="taxonomic scope" value="Bacteria"/>
</dbReference>
<keyword evidence="5" id="KW-1185">Reference proteome</keyword>
<organism evidence="4 5">
    <name type="scientific">Intrasporangium oryzae NRRL B-24470</name>
    <dbReference type="NCBI Taxonomy" id="1386089"/>
    <lineage>
        <taxon>Bacteria</taxon>
        <taxon>Bacillati</taxon>
        <taxon>Actinomycetota</taxon>
        <taxon>Actinomycetes</taxon>
        <taxon>Micrococcales</taxon>
        <taxon>Intrasporangiaceae</taxon>
        <taxon>Intrasporangium</taxon>
    </lineage>
</organism>
<feature type="domain" description="DUF4333" evidence="3">
    <location>
        <begin position="111"/>
        <end position="169"/>
    </location>
</feature>
<dbReference type="Proteomes" id="UP000019489">
    <property type="component" value="Unassembled WGS sequence"/>
</dbReference>
<feature type="compositionally biased region" description="Polar residues" evidence="1">
    <location>
        <begin position="1"/>
        <end position="11"/>
    </location>
</feature>
<sequence>MNETVNETVQEPLTSPTQTAPATPAGGPTPWSAAAIPAQPAGWTQPWTPPAPYVPAPRAGSGNGLAIAALVMSIIALVCVVGMGALAVLAGGGPGSTTPMTGTLPSGSTVTPLSGADLSRTVSARIAQDGSTVDEMQCPATPKVAQGVVTVCHGTVDGGDWAVVVYFEDAIGSYTLALV</sequence>
<comment type="caution">
    <text evidence="4">The sequence shown here is derived from an EMBL/GenBank/DDBJ whole genome shotgun (WGS) entry which is preliminary data.</text>
</comment>
<dbReference type="RefSeq" id="WP_034808721.1">
    <property type="nucleotide sequence ID" value="NZ_AWSA01000048.1"/>
</dbReference>
<feature type="compositionally biased region" description="Low complexity" evidence="1">
    <location>
        <begin position="12"/>
        <end position="34"/>
    </location>
</feature>
<reference evidence="4 5" key="1">
    <citation type="submission" date="2013-08" db="EMBL/GenBank/DDBJ databases">
        <title>Intrasporangium oryzae NRRL B-24470.</title>
        <authorList>
            <person name="Liu H."/>
            <person name="Wang G."/>
        </authorList>
    </citation>
    <scope>NUCLEOTIDE SEQUENCE [LARGE SCALE GENOMIC DNA]</scope>
    <source>
        <strain evidence="4 5">NRRL B-24470</strain>
    </source>
</reference>
<dbReference type="Pfam" id="PF14230">
    <property type="entry name" value="DUF4333"/>
    <property type="match status" value="1"/>
</dbReference>
<protein>
    <recommendedName>
        <fullName evidence="3">DUF4333 domain-containing protein</fullName>
    </recommendedName>
</protein>
<dbReference type="OrthoDB" id="3831278at2"/>
<feature type="transmembrane region" description="Helical" evidence="2">
    <location>
        <begin position="65"/>
        <end position="90"/>
    </location>
</feature>
<accession>W9G2E8</accession>
<proteinExistence type="predicted"/>
<keyword evidence="2" id="KW-1133">Transmembrane helix</keyword>
<evidence type="ECO:0000259" key="3">
    <source>
        <dbReference type="Pfam" id="PF14230"/>
    </source>
</evidence>
<evidence type="ECO:0000313" key="4">
    <source>
        <dbReference type="EMBL" id="EWT00296.1"/>
    </source>
</evidence>
<evidence type="ECO:0000256" key="1">
    <source>
        <dbReference type="SAM" id="MobiDB-lite"/>
    </source>
</evidence>
<feature type="region of interest" description="Disordered" evidence="1">
    <location>
        <begin position="1"/>
        <end position="34"/>
    </location>
</feature>